<evidence type="ECO:0000313" key="2">
    <source>
        <dbReference type="Proteomes" id="UP000522333"/>
    </source>
</evidence>
<dbReference type="Proteomes" id="UP000522333">
    <property type="component" value="Unassembled WGS sequence"/>
</dbReference>
<evidence type="ECO:0000313" key="1">
    <source>
        <dbReference type="EMBL" id="NME51714.1"/>
    </source>
</evidence>
<gene>
    <name evidence="1" type="ORF">HF854_04010</name>
</gene>
<comment type="caution">
    <text evidence="1">The sequence shown here is derived from an EMBL/GenBank/DDBJ whole genome shotgun (WGS) entry which is preliminary data.</text>
</comment>
<dbReference type="EMBL" id="JABAFY010000009">
    <property type="protein sequence ID" value="NME51714.1"/>
    <property type="molecule type" value="Genomic_DNA"/>
</dbReference>
<proteinExistence type="predicted"/>
<organism evidence="1 2">
    <name type="scientific">Desulfovibrio piger</name>
    <dbReference type="NCBI Taxonomy" id="901"/>
    <lineage>
        <taxon>Bacteria</taxon>
        <taxon>Pseudomonadati</taxon>
        <taxon>Thermodesulfobacteriota</taxon>
        <taxon>Desulfovibrionia</taxon>
        <taxon>Desulfovibrionales</taxon>
        <taxon>Desulfovibrionaceae</taxon>
        <taxon>Desulfovibrio</taxon>
    </lineage>
</organism>
<accession>A0A848CDL6</accession>
<dbReference type="AlphaFoldDB" id="A0A848CDL6"/>
<sequence length="104" mass="12069">MDLGMGPSVGLVIFYEIFYEKSIFFLRKKQIQKWQCNTLDLHIFLPKFPEFPAGGPNLFFRQTFVAVATSTENGRCTGKYGRSRHHVIFFTTYVILQRMTSPLP</sequence>
<dbReference type="RefSeq" id="WP_168935169.1">
    <property type="nucleotide sequence ID" value="NZ_CAMFBL010000056.1"/>
</dbReference>
<name>A0A848CDL6_9BACT</name>
<protein>
    <submittedName>
        <fullName evidence="1">Uncharacterized protein</fullName>
    </submittedName>
</protein>
<reference evidence="1 2" key="1">
    <citation type="submission" date="2020-04" db="EMBL/GenBank/DDBJ databases">
        <authorList>
            <person name="Hitch T.C.A."/>
            <person name="Wylensek D."/>
            <person name="Clavel T."/>
        </authorList>
    </citation>
    <scope>NUCLEOTIDE SEQUENCE [LARGE SCALE GENOMIC DNA]</scope>
    <source>
        <strain evidence="1 2">PG-251-APC-1</strain>
    </source>
</reference>